<sequence>MKIAPQQLCGHRGVAAHAPENTLTSISKVREMGLSWVEIDVQLTQDGVPVVFHDHNLLRCTNGAGALKDTPLAELQQLDAGGHFSPTFEHERVPTLAAVLAQAHRDALHINLEIKTYPDSDIPALCRAIFTCLSASPISLEKVLVSSFSLEALAIVRDEMPELSRAILWETIPENWYEFRDLATFSIHCNYRHLTQEKAKSVKDSGLALKCYTPNEPAEVEALWDWGVDMMITDDPGKYLTHSD</sequence>
<dbReference type="PROSITE" id="PS51704">
    <property type="entry name" value="GP_PDE"/>
    <property type="match status" value="1"/>
</dbReference>
<dbReference type="SUPFAM" id="SSF51695">
    <property type="entry name" value="PLC-like phosphodiesterases"/>
    <property type="match status" value="1"/>
</dbReference>
<proteinExistence type="predicted"/>
<evidence type="ECO:0000259" key="1">
    <source>
        <dbReference type="PROSITE" id="PS51704"/>
    </source>
</evidence>
<dbReference type="Proteomes" id="UP001164748">
    <property type="component" value="Chromosome"/>
</dbReference>
<dbReference type="InterPro" id="IPR030395">
    <property type="entry name" value="GP_PDE_dom"/>
</dbReference>
<gene>
    <name evidence="2" type="ORF">N8M53_06065</name>
</gene>
<name>A0AA47KMZ9_9GAMM</name>
<evidence type="ECO:0000313" key="3">
    <source>
        <dbReference type="Proteomes" id="UP001164748"/>
    </source>
</evidence>
<accession>A0AA47KMZ9</accession>
<dbReference type="Pfam" id="PF03009">
    <property type="entry name" value="GDPD"/>
    <property type="match status" value="1"/>
</dbReference>
<dbReference type="AlphaFoldDB" id="A0AA47KMZ9"/>
<dbReference type="GO" id="GO:0006629">
    <property type="term" value="P:lipid metabolic process"/>
    <property type="evidence" value="ECO:0007669"/>
    <property type="project" value="InterPro"/>
</dbReference>
<evidence type="ECO:0000313" key="2">
    <source>
        <dbReference type="EMBL" id="WBA09758.1"/>
    </source>
</evidence>
<dbReference type="PANTHER" id="PTHR46211:SF1">
    <property type="entry name" value="GLYCEROPHOSPHODIESTER PHOSPHODIESTERASE, CYTOPLASMIC"/>
    <property type="match status" value="1"/>
</dbReference>
<dbReference type="EMBL" id="CP114588">
    <property type="protein sequence ID" value="WBA09758.1"/>
    <property type="molecule type" value="Genomic_DNA"/>
</dbReference>
<feature type="domain" description="GP-PDE" evidence="1">
    <location>
        <begin position="6"/>
        <end position="243"/>
    </location>
</feature>
<protein>
    <submittedName>
        <fullName evidence="2">Glycerophosphodiester phosphodiesterase family protein</fullName>
    </submittedName>
</protein>
<organism evidence="2 3">
    <name type="scientific">Salinivibrio kushneri</name>
    <dbReference type="NCBI Taxonomy" id="1908198"/>
    <lineage>
        <taxon>Bacteria</taxon>
        <taxon>Pseudomonadati</taxon>
        <taxon>Pseudomonadota</taxon>
        <taxon>Gammaproteobacteria</taxon>
        <taxon>Vibrionales</taxon>
        <taxon>Vibrionaceae</taxon>
        <taxon>Salinivibrio</taxon>
    </lineage>
</organism>
<dbReference type="InterPro" id="IPR017946">
    <property type="entry name" value="PLC-like_Pdiesterase_TIM-brl"/>
</dbReference>
<dbReference type="Gene3D" id="3.20.20.190">
    <property type="entry name" value="Phosphatidylinositol (PI) phosphodiesterase"/>
    <property type="match status" value="1"/>
</dbReference>
<dbReference type="RefSeq" id="WP_269579861.1">
    <property type="nucleotide sequence ID" value="NZ_CP114588.1"/>
</dbReference>
<dbReference type="PANTHER" id="PTHR46211">
    <property type="entry name" value="GLYCEROPHOSPHORYL DIESTER PHOSPHODIESTERASE"/>
    <property type="match status" value="1"/>
</dbReference>
<dbReference type="GO" id="GO:0008081">
    <property type="term" value="F:phosphoric diester hydrolase activity"/>
    <property type="evidence" value="ECO:0007669"/>
    <property type="project" value="InterPro"/>
</dbReference>
<reference evidence="2" key="1">
    <citation type="submission" date="2022-09" db="EMBL/GenBank/DDBJ databases">
        <authorList>
            <person name="Li Z.-J."/>
        </authorList>
    </citation>
    <scope>NUCLEOTIDE SEQUENCE</scope>
    <source>
        <strain evidence="2">TGB11</strain>
    </source>
</reference>